<gene>
    <name evidence="1" type="ORF">BFV95_4588</name>
</gene>
<evidence type="ECO:0000313" key="1">
    <source>
        <dbReference type="EMBL" id="OES24829.1"/>
    </source>
</evidence>
<keyword evidence="2" id="KW-1185">Reference proteome</keyword>
<reference evidence="1 2" key="1">
    <citation type="submission" date="2016-09" db="EMBL/GenBank/DDBJ databases">
        <title>Draft Genome Sequence of four Alteromonas macleodii strains isolated from copper coupons and grown long-term at elevated copper levels.</title>
        <authorList>
            <person name="Cusick K."/>
            <person name="Dale J."/>
            <person name="Little B."/>
            <person name="Biffinger J."/>
        </authorList>
    </citation>
    <scope>NUCLEOTIDE SEQUENCE [LARGE SCALE GENOMIC DNA]</scope>
    <source>
        <strain evidence="1 2">KCP01</strain>
    </source>
</reference>
<dbReference type="AlphaFoldDB" id="A0AB36FRI1"/>
<name>A0AB36FRI1_ALTMA</name>
<proteinExistence type="predicted"/>
<dbReference type="EMBL" id="MIPY01000058">
    <property type="protein sequence ID" value="OES24829.1"/>
    <property type="molecule type" value="Genomic_DNA"/>
</dbReference>
<dbReference type="Proteomes" id="UP000095392">
    <property type="component" value="Unassembled WGS sequence"/>
</dbReference>
<comment type="caution">
    <text evidence="1">The sequence shown here is derived from an EMBL/GenBank/DDBJ whole genome shotgun (WGS) entry which is preliminary data.</text>
</comment>
<dbReference type="RefSeq" id="WP_069945333.1">
    <property type="nucleotide sequence ID" value="NZ_MIPW01000063.1"/>
</dbReference>
<sequence length="434" mass="48018">MSYTKQQGISDARAAIDTYQSQITQFKGQISETQTASAEIKKELHAACQQLAAALVTSTDAETVNALATEISAITLPQVLASCNAALNDNQAEYDQLSSAEAIVNQTRLLDPLVGTLVKAESENAELLTQADKIIMDYDIAPHFTWVKADAQGKRGVMGGIVDVLTLKFLFRNKYREECQAAVGDLNDAFSRYDDLISKLPQLAELDRQAKQALQDATEQVKRHGDLAKAITDFDQNTKNALIDAVTEHFESVDVAMIMKNIRTDAQVLLAKIAALSKKMEHFDDIVQKCRAEIIDRENRQGKIQTVLSKWSRSSKYYLSGDKTKWLVDTPRSCGVKTNRFCSAYSDQVIHIHRYDDYNSFSNLMLTGMAFSSFQAFAADTQVDSYVANQTFSEHQALAELPPEEVADVDAVLEDAEADMLDGEPEALDEGDES</sequence>
<organism evidence="1 2">
    <name type="scientific">Alteromonas macleodii</name>
    <name type="common">Pseudoalteromonas macleodii</name>
    <dbReference type="NCBI Taxonomy" id="28108"/>
    <lineage>
        <taxon>Bacteria</taxon>
        <taxon>Pseudomonadati</taxon>
        <taxon>Pseudomonadota</taxon>
        <taxon>Gammaproteobacteria</taxon>
        <taxon>Alteromonadales</taxon>
        <taxon>Alteromonadaceae</taxon>
        <taxon>Alteromonas/Salinimonas group</taxon>
        <taxon>Alteromonas</taxon>
    </lineage>
</organism>
<protein>
    <submittedName>
        <fullName evidence="1">Uncharacterized protein</fullName>
    </submittedName>
</protein>
<accession>A0AB36FRI1</accession>
<evidence type="ECO:0000313" key="2">
    <source>
        <dbReference type="Proteomes" id="UP000095392"/>
    </source>
</evidence>